<feature type="domain" description="Semialdehyde dehydrogenase NAD-binding" evidence="1">
    <location>
        <begin position="6"/>
        <end position="81"/>
    </location>
</feature>
<evidence type="ECO:0000313" key="2">
    <source>
        <dbReference type="EMBL" id="MFH4983244.1"/>
    </source>
</evidence>
<dbReference type="InterPro" id="IPR036291">
    <property type="entry name" value="NAD(P)-bd_dom_sf"/>
</dbReference>
<reference evidence="2 3" key="1">
    <citation type="submission" date="2024-08" db="EMBL/GenBank/DDBJ databases">
        <title>Gnathostoma spinigerum genome.</title>
        <authorList>
            <person name="Gonzalez-Bertolin B."/>
            <person name="Monzon S."/>
            <person name="Zaballos A."/>
            <person name="Jimenez P."/>
            <person name="Dekumyoy P."/>
            <person name="Varona S."/>
            <person name="Cuesta I."/>
            <person name="Sumanam S."/>
            <person name="Adisakwattana P."/>
            <person name="Gasser R.B."/>
            <person name="Hernandez-Gonzalez A."/>
            <person name="Young N.D."/>
            <person name="Perteguer M.J."/>
        </authorList>
    </citation>
    <scope>NUCLEOTIDE SEQUENCE [LARGE SCALE GENOMIC DNA]</scope>
    <source>
        <strain evidence="2">AL3</strain>
        <tissue evidence="2">Liver</tissue>
    </source>
</reference>
<name>A0ABD6EYM5_9BILA</name>
<dbReference type="AlphaFoldDB" id="A0ABD6EYM5"/>
<comment type="caution">
    <text evidence="2">The sequence shown here is derived from an EMBL/GenBank/DDBJ whole genome shotgun (WGS) entry which is preliminary data.</text>
</comment>
<evidence type="ECO:0000259" key="1">
    <source>
        <dbReference type="Pfam" id="PF01118"/>
    </source>
</evidence>
<protein>
    <recommendedName>
        <fullName evidence="1">Semialdehyde dehydrogenase NAD-binding domain-containing protein</fullName>
    </recommendedName>
</protein>
<evidence type="ECO:0000313" key="3">
    <source>
        <dbReference type="Proteomes" id="UP001608902"/>
    </source>
</evidence>
<keyword evidence="3" id="KW-1185">Reference proteome</keyword>
<dbReference type="GO" id="GO:0016620">
    <property type="term" value="F:oxidoreductase activity, acting on the aldehyde or oxo group of donors, NAD or NADP as acceptor"/>
    <property type="evidence" value="ECO:0007669"/>
    <property type="project" value="UniProtKB-ARBA"/>
</dbReference>
<dbReference type="SUPFAM" id="SSF51735">
    <property type="entry name" value="NAD(P)-binding Rossmann-fold domains"/>
    <property type="match status" value="1"/>
</dbReference>
<dbReference type="GO" id="GO:1901607">
    <property type="term" value="P:alpha-amino acid biosynthetic process"/>
    <property type="evidence" value="ECO:0007669"/>
    <property type="project" value="UniProtKB-ARBA"/>
</dbReference>
<dbReference type="Proteomes" id="UP001608902">
    <property type="component" value="Unassembled WGS sequence"/>
</dbReference>
<dbReference type="PANTHER" id="PTHR14097:SF7">
    <property type="entry name" value="OXIDOREDUCTASE HTATIP2"/>
    <property type="match status" value="1"/>
</dbReference>
<organism evidence="2 3">
    <name type="scientific">Gnathostoma spinigerum</name>
    <dbReference type="NCBI Taxonomy" id="75299"/>
    <lineage>
        <taxon>Eukaryota</taxon>
        <taxon>Metazoa</taxon>
        <taxon>Ecdysozoa</taxon>
        <taxon>Nematoda</taxon>
        <taxon>Chromadorea</taxon>
        <taxon>Rhabditida</taxon>
        <taxon>Spirurina</taxon>
        <taxon>Gnathostomatomorpha</taxon>
        <taxon>Gnathostomatoidea</taxon>
        <taxon>Gnathostomatidae</taxon>
        <taxon>Gnathostoma</taxon>
    </lineage>
</organism>
<dbReference type="Gene3D" id="3.40.50.720">
    <property type="entry name" value="NAD(P)-binding Rossmann-like Domain"/>
    <property type="match status" value="1"/>
</dbReference>
<dbReference type="PANTHER" id="PTHR14097">
    <property type="entry name" value="OXIDOREDUCTASE HTATIP2"/>
    <property type="match status" value="1"/>
</dbReference>
<gene>
    <name evidence="2" type="ORF">AB6A40_009953</name>
</gene>
<sequence length="105" mass="11509">MVAMKAIVLGGTGAVGQQIVKYLKKCDEFISIRLISRRTIDLGEDIGSEKIEQRVIDFDAIDTNLDDFKDADVVFCALGTTRGKSGAVGVVHFLVTFDLILKYVL</sequence>
<proteinExistence type="predicted"/>
<dbReference type="Pfam" id="PF01118">
    <property type="entry name" value="Semialdhyde_dh"/>
    <property type="match status" value="1"/>
</dbReference>
<dbReference type="EMBL" id="JBGFUD010011571">
    <property type="protein sequence ID" value="MFH4983244.1"/>
    <property type="molecule type" value="Genomic_DNA"/>
</dbReference>
<dbReference type="InterPro" id="IPR000534">
    <property type="entry name" value="Semialdehyde_DH_NAD-bd"/>
</dbReference>
<accession>A0ABD6EYM5</accession>